<sequence length="243" mass="26978">MIAGRQGVEAVLRASLVHVPENAFSLAAIRKTLLKQQQHNAADVERALSVLFPGPDPAPTSAPRRLFQAWDDRATMHVNGVFEEKEKNSMDVTVQWLCDRLAYNDPVRPHLLPVLKLLTSDALFPNIPYFACLPLSFRLPNPGPVMARAAQIADDACNTTGLVSAKGIEWYATRSRLAFAYVASELVYATQLDLSTESVADLLKRIVYTPGAYELGNHGMRSIHQWAEWGGRGWLGILRSWNL</sequence>
<accession>A0A3G2S589</accession>
<evidence type="ECO:0000259" key="1">
    <source>
        <dbReference type="Pfam" id="PF08511"/>
    </source>
</evidence>
<dbReference type="OrthoDB" id="619536at2759"/>
<dbReference type="EMBL" id="CP033151">
    <property type="protein sequence ID" value="AYO43263.1"/>
    <property type="molecule type" value="Genomic_DNA"/>
</dbReference>
<feature type="domain" description="COQ9 C-terminal" evidence="1">
    <location>
        <begin position="146"/>
        <end position="204"/>
    </location>
</feature>
<reference evidence="2 3" key="1">
    <citation type="submission" date="2018-10" db="EMBL/GenBank/DDBJ databases">
        <title>Complete genome sequence of Malassezia restricta CBS 7877.</title>
        <authorList>
            <person name="Morand S.C."/>
            <person name="Bertignac M."/>
            <person name="Iltis A."/>
            <person name="Kolder I."/>
            <person name="Pirovano W."/>
            <person name="Jourdain R."/>
            <person name="Clavaud C."/>
        </authorList>
    </citation>
    <scope>NUCLEOTIDE SEQUENCE [LARGE SCALE GENOMIC DNA]</scope>
    <source>
        <strain evidence="2 3">CBS 7877</strain>
    </source>
</reference>
<gene>
    <name evidence="2" type="ORF">DNF11_2313</name>
</gene>
<evidence type="ECO:0000313" key="2">
    <source>
        <dbReference type="EMBL" id="AYO43263.1"/>
    </source>
</evidence>
<dbReference type="VEuPathDB" id="FungiDB:DNF11_2313"/>
<name>A0A3G2S589_MALR7</name>
<keyword evidence="3" id="KW-1185">Reference proteome</keyword>
<dbReference type="STRING" id="425264.A0A3G2S589"/>
<proteinExistence type="predicted"/>
<protein>
    <recommendedName>
        <fullName evidence="1">COQ9 C-terminal domain-containing protein</fullName>
    </recommendedName>
</protein>
<dbReference type="Proteomes" id="UP000269793">
    <property type="component" value="Chromosome IV"/>
</dbReference>
<evidence type="ECO:0000313" key="3">
    <source>
        <dbReference type="Proteomes" id="UP000269793"/>
    </source>
</evidence>
<dbReference type="InterPro" id="IPR013718">
    <property type="entry name" value="COQ9_C"/>
</dbReference>
<organism evidence="2 3">
    <name type="scientific">Malassezia restricta (strain ATCC 96810 / NBRC 103918 / CBS 7877)</name>
    <name type="common">Seborrheic dermatitis infection agent</name>
    <dbReference type="NCBI Taxonomy" id="425264"/>
    <lineage>
        <taxon>Eukaryota</taxon>
        <taxon>Fungi</taxon>
        <taxon>Dikarya</taxon>
        <taxon>Basidiomycota</taxon>
        <taxon>Ustilaginomycotina</taxon>
        <taxon>Malasseziomycetes</taxon>
        <taxon>Malasseziales</taxon>
        <taxon>Malasseziaceae</taxon>
        <taxon>Malassezia</taxon>
    </lineage>
</organism>
<dbReference type="Pfam" id="PF08511">
    <property type="entry name" value="COQ9"/>
    <property type="match status" value="1"/>
</dbReference>
<dbReference type="AlphaFoldDB" id="A0A3G2S589"/>